<gene>
    <name evidence="1" type="ORF">JCM17844_28440</name>
</gene>
<sequence length="72" mass="7868">MERDMKSLKRSGSQYSEVMILGPGGYAIGRLMLDPFSVKLYSSKAEDFEAIRRLQAEGMSLAEAVEHSAGGI</sequence>
<proteinExistence type="predicted"/>
<reference evidence="1 2" key="1">
    <citation type="submission" date="2019-09" db="EMBL/GenBank/DDBJ databases">
        <title>NBRP : Genome information of microbial organism related human and environment.</title>
        <authorList>
            <person name="Hattori M."/>
            <person name="Oshima K."/>
            <person name="Inaba H."/>
            <person name="Suda W."/>
            <person name="Sakamoto M."/>
            <person name="Iino T."/>
            <person name="Kitahara M."/>
            <person name="Oshida Y."/>
            <person name="Iida T."/>
            <person name="Kudo T."/>
            <person name="Itoh T."/>
            <person name="Ohkuma M."/>
        </authorList>
    </citation>
    <scope>NUCLEOTIDE SEQUENCE [LARGE SCALE GENOMIC DNA]</scope>
    <source>
        <strain evidence="1 2">Hi-2</strain>
    </source>
</reference>
<evidence type="ECO:0000313" key="1">
    <source>
        <dbReference type="EMBL" id="GEQ99207.1"/>
    </source>
</evidence>
<comment type="caution">
    <text evidence="1">The sequence shown here is derived from an EMBL/GenBank/DDBJ whole genome shotgun (WGS) entry which is preliminary data.</text>
</comment>
<dbReference type="Proteomes" id="UP000322084">
    <property type="component" value="Unassembled WGS sequence"/>
</dbReference>
<protein>
    <submittedName>
        <fullName evidence="1">Uncharacterized protein</fullName>
    </submittedName>
</protein>
<dbReference type="AlphaFoldDB" id="A0A5A7MTD5"/>
<organism evidence="1 2">
    <name type="scientific">Iodidimonas gelatinilytica</name>
    <dbReference type="NCBI Taxonomy" id="1236966"/>
    <lineage>
        <taxon>Bacteria</taxon>
        <taxon>Pseudomonadati</taxon>
        <taxon>Pseudomonadota</taxon>
        <taxon>Alphaproteobacteria</taxon>
        <taxon>Iodidimonadales</taxon>
        <taxon>Iodidimonadaceae</taxon>
        <taxon>Iodidimonas</taxon>
    </lineage>
</organism>
<evidence type="ECO:0000313" key="2">
    <source>
        <dbReference type="Proteomes" id="UP000322084"/>
    </source>
</evidence>
<accession>A0A5A7MTD5</accession>
<dbReference type="EMBL" id="BKCL01000014">
    <property type="protein sequence ID" value="GEQ99207.1"/>
    <property type="molecule type" value="Genomic_DNA"/>
</dbReference>
<name>A0A5A7MTD5_9PROT</name>